<evidence type="ECO:0000313" key="1">
    <source>
        <dbReference type="EMBL" id="OPJ57211.1"/>
    </source>
</evidence>
<dbReference type="OrthoDB" id="1953933at2"/>
<sequence>MLKITRINKEDKSVVESILNRELDTQSLHNLLAIYDDKNILGCASYKTEDGIAYLKDFIVLDKTSEGILKDGLIKSLLNLADLNGIKLFLIKKDINEKFFKKIGFMDLSEREFIVSENLKDEEYIYAILPDFFNTACHSKKRS</sequence>
<dbReference type="EMBL" id="MZGW01000001">
    <property type="protein sequence ID" value="OPJ57211.1"/>
    <property type="molecule type" value="Genomic_DNA"/>
</dbReference>
<dbReference type="InterPro" id="IPR016181">
    <property type="entry name" value="Acyl_CoA_acyltransferase"/>
</dbReference>
<comment type="caution">
    <text evidence="1">The sequence shown here is derived from an EMBL/GenBank/DDBJ whole genome shotgun (WGS) entry which is preliminary data.</text>
</comment>
<dbReference type="Gene3D" id="3.40.630.30">
    <property type="match status" value="1"/>
</dbReference>
<reference evidence="1 2" key="1">
    <citation type="submission" date="2017-03" db="EMBL/GenBank/DDBJ databases">
        <title>Genome sequence of Clostridium thermoalcaliphilum DSM 7309.</title>
        <authorList>
            <person name="Poehlein A."/>
            <person name="Daniel R."/>
        </authorList>
    </citation>
    <scope>NUCLEOTIDE SEQUENCE [LARGE SCALE GENOMIC DNA]</scope>
    <source>
        <strain evidence="1 2">DSM 7309</strain>
    </source>
</reference>
<gene>
    <name evidence="1" type="ORF">CLOTH_04940</name>
</gene>
<organism evidence="1 2">
    <name type="scientific">Alkalithermobacter paradoxus</name>
    <dbReference type="NCBI Taxonomy" id="29349"/>
    <lineage>
        <taxon>Bacteria</taxon>
        <taxon>Bacillati</taxon>
        <taxon>Bacillota</taxon>
        <taxon>Clostridia</taxon>
        <taxon>Peptostreptococcales</taxon>
        <taxon>Tepidibacteraceae</taxon>
        <taxon>Alkalithermobacter</taxon>
    </lineage>
</organism>
<evidence type="ECO:0000313" key="2">
    <source>
        <dbReference type="Proteomes" id="UP000190140"/>
    </source>
</evidence>
<proteinExistence type="predicted"/>
<dbReference type="STRING" id="29349.CLOTH_04940"/>
<dbReference type="RefSeq" id="WP_079410881.1">
    <property type="nucleotide sequence ID" value="NZ_MZGW01000001.1"/>
</dbReference>
<dbReference type="SUPFAM" id="SSF55729">
    <property type="entry name" value="Acyl-CoA N-acyltransferases (Nat)"/>
    <property type="match status" value="1"/>
</dbReference>
<protein>
    <recommendedName>
        <fullName evidence="3">N-acetyltransferase domain-containing protein</fullName>
    </recommendedName>
</protein>
<name>A0A1V4IB53_9FIRM</name>
<dbReference type="AlphaFoldDB" id="A0A1V4IB53"/>
<accession>A0A1V4IB53</accession>
<dbReference type="Proteomes" id="UP000190140">
    <property type="component" value="Unassembled WGS sequence"/>
</dbReference>
<keyword evidence="2" id="KW-1185">Reference proteome</keyword>
<evidence type="ECO:0008006" key="3">
    <source>
        <dbReference type="Google" id="ProtNLM"/>
    </source>
</evidence>